<proteinExistence type="predicted"/>
<organism evidence="1 2">
    <name type="scientific">Elysia marginata</name>
    <dbReference type="NCBI Taxonomy" id="1093978"/>
    <lineage>
        <taxon>Eukaryota</taxon>
        <taxon>Metazoa</taxon>
        <taxon>Spiralia</taxon>
        <taxon>Lophotrochozoa</taxon>
        <taxon>Mollusca</taxon>
        <taxon>Gastropoda</taxon>
        <taxon>Heterobranchia</taxon>
        <taxon>Euthyneura</taxon>
        <taxon>Panpulmonata</taxon>
        <taxon>Sacoglossa</taxon>
        <taxon>Placobranchoidea</taxon>
        <taxon>Plakobranchidae</taxon>
        <taxon>Elysia</taxon>
    </lineage>
</organism>
<keyword evidence="2" id="KW-1185">Reference proteome</keyword>
<gene>
    <name evidence="1" type="ORF">ElyMa_000609100</name>
</gene>
<accession>A0AAV4G7A7</accession>
<protein>
    <submittedName>
        <fullName evidence="1">Retrovirus-related Pol polyprotein</fullName>
    </submittedName>
</protein>
<dbReference type="Proteomes" id="UP000762676">
    <property type="component" value="Unassembled WGS sequence"/>
</dbReference>
<name>A0AAV4G7A7_9GAST</name>
<dbReference type="AlphaFoldDB" id="A0AAV4G7A7"/>
<evidence type="ECO:0000313" key="2">
    <source>
        <dbReference type="Proteomes" id="UP000762676"/>
    </source>
</evidence>
<evidence type="ECO:0000313" key="1">
    <source>
        <dbReference type="EMBL" id="GFR81653.1"/>
    </source>
</evidence>
<sequence>MSTCGPRNVSLRFNETIYDAHLIIADMKNLLLDADFFRRHNLLVDLNCQRLIEAVANLSCPCSNTRVAKTELASIEQVGKKFRKILHYLFSLAFTDFFLSRCQAWCTASRLHHRTIDSLPIS</sequence>
<reference evidence="1 2" key="1">
    <citation type="journal article" date="2021" name="Elife">
        <title>Chloroplast acquisition without the gene transfer in kleptoplastic sea slugs, Plakobranchus ocellatus.</title>
        <authorList>
            <person name="Maeda T."/>
            <person name="Takahashi S."/>
            <person name="Yoshida T."/>
            <person name="Shimamura S."/>
            <person name="Takaki Y."/>
            <person name="Nagai Y."/>
            <person name="Toyoda A."/>
            <person name="Suzuki Y."/>
            <person name="Arimoto A."/>
            <person name="Ishii H."/>
            <person name="Satoh N."/>
            <person name="Nishiyama T."/>
            <person name="Hasebe M."/>
            <person name="Maruyama T."/>
            <person name="Minagawa J."/>
            <person name="Obokata J."/>
            <person name="Shigenobu S."/>
        </authorList>
    </citation>
    <scope>NUCLEOTIDE SEQUENCE [LARGE SCALE GENOMIC DNA]</scope>
</reference>
<dbReference type="EMBL" id="BMAT01001214">
    <property type="protein sequence ID" value="GFR81653.1"/>
    <property type="molecule type" value="Genomic_DNA"/>
</dbReference>
<comment type="caution">
    <text evidence="1">The sequence shown here is derived from an EMBL/GenBank/DDBJ whole genome shotgun (WGS) entry which is preliminary data.</text>
</comment>